<protein>
    <submittedName>
        <fullName evidence="2">Uncharacterized protein</fullName>
    </submittedName>
</protein>
<gene>
    <name evidence="1" type="ORF">SGADD02_01976</name>
    <name evidence="2" type="ORF">SGADD03_02052</name>
</gene>
<proteinExistence type="predicted"/>
<comment type="caution">
    <text evidence="2">The sequence shown here is derived from an EMBL/GenBank/DDBJ whole genome shotgun (WGS) entry which is preliminary data.</text>
</comment>
<evidence type="ECO:0000313" key="2">
    <source>
        <dbReference type="EMBL" id="KXU04030.1"/>
    </source>
</evidence>
<evidence type="ECO:0000313" key="1">
    <source>
        <dbReference type="EMBL" id="KXT64548.1"/>
    </source>
</evidence>
<dbReference type="PATRIC" id="fig|315405.11.peg.2308"/>
<name>A0A139QNA4_9STRE</name>
<dbReference type="EMBL" id="LQXV01000408">
    <property type="protein sequence ID" value="KXU04030.1"/>
    <property type="molecule type" value="Genomic_DNA"/>
</dbReference>
<evidence type="ECO:0000313" key="3">
    <source>
        <dbReference type="Proteomes" id="UP000070198"/>
    </source>
</evidence>
<accession>A0A139QNA4</accession>
<reference evidence="3 4" key="1">
    <citation type="submission" date="2016-01" db="EMBL/GenBank/DDBJ databases">
        <title>Highly variable Streptococcus oralis are common among viridans streptococci isolated from primates.</title>
        <authorList>
            <person name="Denapaite D."/>
            <person name="Rieger M."/>
            <person name="Koendgen S."/>
            <person name="Brueckner R."/>
            <person name="Ochigava I."/>
            <person name="Kappeler P."/>
            <person name="Maetz-Rensing K."/>
            <person name="Leendertz F."/>
            <person name="Hakenbeck R."/>
        </authorList>
    </citation>
    <scope>NUCLEOTIDE SEQUENCE [LARGE SCALE GENOMIC DNA]</scope>
    <source>
        <strain evidence="1 3">DD02</strain>
        <strain evidence="2 4">DD03</strain>
    </source>
</reference>
<dbReference type="Proteomes" id="UP000070198">
    <property type="component" value="Unassembled WGS sequence"/>
</dbReference>
<dbReference type="AlphaFoldDB" id="A0A139QNA4"/>
<sequence length="44" mass="5046">MDALSYGTKAKDLTSFFSQNDGLTEKTSQSPKWFFDKKREGKLL</sequence>
<evidence type="ECO:0000313" key="4">
    <source>
        <dbReference type="Proteomes" id="UP000071927"/>
    </source>
</evidence>
<organism evidence="2 4">
    <name type="scientific">Streptococcus gallolyticus</name>
    <dbReference type="NCBI Taxonomy" id="315405"/>
    <lineage>
        <taxon>Bacteria</taxon>
        <taxon>Bacillati</taxon>
        <taxon>Bacillota</taxon>
        <taxon>Bacilli</taxon>
        <taxon>Lactobacillales</taxon>
        <taxon>Streptococcaceae</taxon>
        <taxon>Streptococcus</taxon>
    </lineage>
</organism>
<dbReference type="Proteomes" id="UP000071927">
    <property type="component" value="Unassembled WGS sequence"/>
</dbReference>
<dbReference type="EMBL" id="LQOF01000407">
    <property type="protein sequence ID" value="KXT64548.1"/>
    <property type="molecule type" value="Genomic_DNA"/>
</dbReference>